<feature type="region of interest" description="Disordered" evidence="2">
    <location>
        <begin position="209"/>
        <end position="238"/>
    </location>
</feature>
<feature type="compositionally biased region" description="Basic and acidic residues" evidence="2">
    <location>
        <begin position="307"/>
        <end position="321"/>
    </location>
</feature>
<dbReference type="PANTHER" id="PTHR12689">
    <property type="entry name" value="A1 CISTRON SPLICING FACTOR AAR2-RELATED"/>
    <property type="match status" value="1"/>
</dbReference>
<evidence type="ECO:0000313" key="6">
    <source>
        <dbReference type="Proteomes" id="UP001230268"/>
    </source>
</evidence>
<feature type="compositionally biased region" description="Basic and acidic residues" evidence="2">
    <location>
        <begin position="211"/>
        <end position="220"/>
    </location>
</feature>
<dbReference type="GO" id="GO:0000244">
    <property type="term" value="P:spliceosomal tri-snRNP complex assembly"/>
    <property type="evidence" value="ECO:0007669"/>
    <property type="project" value="TreeGrafter"/>
</dbReference>
<keyword evidence="6" id="KW-1185">Reference proteome</keyword>
<feature type="domain" description="AAR2 C-terminal" evidence="3">
    <location>
        <begin position="366"/>
        <end position="534"/>
    </location>
</feature>
<dbReference type="Pfam" id="PF05282">
    <property type="entry name" value="AAR2"/>
    <property type="match status" value="1"/>
</dbReference>
<feature type="region of interest" description="Disordered" evidence="2">
    <location>
        <begin position="288"/>
        <end position="331"/>
    </location>
</feature>
<dbReference type="PANTHER" id="PTHR12689:SF4">
    <property type="entry name" value="PROTEIN AAR2 HOMOLOG"/>
    <property type="match status" value="1"/>
</dbReference>
<dbReference type="Proteomes" id="UP001230268">
    <property type="component" value="Unassembled WGS sequence"/>
</dbReference>
<dbReference type="CDD" id="cd13777">
    <property type="entry name" value="Aar2_N"/>
    <property type="match status" value="1"/>
</dbReference>
<dbReference type="Gene3D" id="1.25.40.550">
    <property type="entry name" value="Aar2, C-terminal domain-like"/>
    <property type="match status" value="1"/>
</dbReference>
<dbReference type="Gene3D" id="2.60.34.20">
    <property type="match status" value="1"/>
</dbReference>
<reference evidence="5" key="1">
    <citation type="submission" date="2023-08" db="EMBL/GenBank/DDBJ databases">
        <title>Draft sequence of the Babesia gibsoni genome.</title>
        <authorList>
            <person name="Yamagishi J.Y."/>
            <person name="Xuan X.X."/>
        </authorList>
    </citation>
    <scope>NUCLEOTIDE SEQUENCE</scope>
    <source>
        <strain evidence="5">Azabu</strain>
    </source>
</reference>
<dbReference type="EMBL" id="JAVEPI010000004">
    <property type="protein sequence ID" value="KAK1442200.1"/>
    <property type="molecule type" value="Genomic_DNA"/>
</dbReference>
<gene>
    <name evidence="5" type="ORF">BgAZ_402300</name>
</gene>
<feature type="compositionally biased region" description="Polar residues" evidence="2">
    <location>
        <begin position="322"/>
        <end position="331"/>
    </location>
</feature>
<feature type="region of interest" description="Disordered" evidence="2">
    <location>
        <begin position="392"/>
        <end position="418"/>
    </location>
</feature>
<evidence type="ECO:0000259" key="4">
    <source>
        <dbReference type="Pfam" id="PF20981"/>
    </source>
</evidence>
<feature type="compositionally biased region" description="Polar residues" evidence="2">
    <location>
        <begin position="288"/>
        <end position="299"/>
    </location>
</feature>
<feature type="domain" description="AAR2 N-terminal" evidence="4">
    <location>
        <begin position="17"/>
        <end position="147"/>
    </location>
</feature>
<name>A0AAD8P839_BABGI</name>
<comment type="similarity">
    <text evidence="1">Belongs to the AAR2 family.</text>
</comment>
<accession>A0AAD8P839</accession>
<evidence type="ECO:0000256" key="1">
    <source>
        <dbReference type="ARBA" id="ARBA00006281"/>
    </source>
</evidence>
<organism evidence="5 6">
    <name type="scientific">Babesia gibsoni</name>
    <dbReference type="NCBI Taxonomy" id="33632"/>
    <lineage>
        <taxon>Eukaryota</taxon>
        <taxon>Sar</taxon>
        <taxon>Alveolata</taxon>
        <taxon>Apicomplexa</taxon>
        <taxon>Aconoidasida</taxon>
        <taxon>Piroplasmida</taxon>
        <taxon>Babesiidae</taxon>
        <taxon>Babesia</taxon>
    </lineage>
</organism>
<dbReference type="InterPro" id="IPR038514">
    <property type="entry name" value="AAR2_C_sf"/>
</dbReference>
<proteinExistence type="inferred from homology"/>
<dbReference type="CDD" id="cd13778">
    <property type="entry name" value="Aar2_C"/>
    <property type="match status" value="1"/>
</dbReference>
<sequence length="557" mass="62729">MEIDDAEDDFSGVNLTACLVLNQRDDETLGFDFISFPGNNELLGVVDLAPGAHFIYVKRDEGNDDIDLRIGMFLHINANQCTVLKRNKTEDGPLFEEADPDESSSYHSGLVAGHFVNKTAKIPEQLKQLWNYLTAYISDDVIRTLRPISKKVSSKSRFQVEHGSRARQTGNTLRTADIATVGDTSIEEDQSRHDKDSYANAKLPDVDVETNTDHSKHVCSKDIGSGENTIPASDDLISHSLDSNRSRCKRGFIPMGAEEDETADNYKLIAQQFKQMKGHRGTLTEVMGTSQRDSATSMSRAAPVSHVSEEREMDLTKHENDPSAQDQPYTSETKQHIVVDAELNTEPCTIYYSDLRRINKGMSLLTDVAPASITQMHLDTTHILDAISDNHRRYKEQSPGRPARSACSGEASPSAEDTNKYHPAIGEYQYAFCMFLLNYHYDSFEHWKAIFRAICGAETFFLNNTALGEQVLHLIRYQLETFESDLYEPDNFFAYHLSSLEEIIIDNQPELADLLRPLQEIKDTFKLKFGISFEDAKVLQDNVKVVEIHEMGYSNGK</sequence>
<dbReference type="InterPro" id="IPR033648">
    <property type="entry name" value="AAR2_C"/>
</dbReference>
<dbReference type="AlphaFoldDB" id="A0AAD8P839"/>
<dbReference type="InterPro" id="IPR007946">
    <property type="entry name" value="AAR2"/>
</dbReference>
<comment type="caution">
    <text evidence="5">The sequence shown here is derived from an EMBL/GenBank/DDBJ whole genome shotgun (WGS) entry which is preliminary data.</text>
</comment>
<evidence type="ECO:0000256" key="2">
    <source>
        <dbReference type="SAM" id="MobiDB-lite"/>
    </source>
</evidence>
<dbReference type="Pfam" id="PF20981">
    <property type="entry name" value="AAR2_1st"/>
    <property type="match status" value="1"/>
</dbReference>
<protein>
    <submittedName>
        <fullName evidence="5">AAR2 like protein</fullName>
    </submittedName>
</protein>
<evidence type="ECO:0000313" key="5">
    <source>
        <dbReference type="EMBL" id="KAK1442200.1"/>
    </source>
</evidence>
<dbReference type="InterPro" id="IPR038516">
    <property type="entry name" value="AAR2_N_sf"/>
</dbReference>
<dbReference type="InterPro" id="IPR033647">
    <property type="entry name" value="Aar2_N"/>
</dbReference>
<evidence type="ECO:0000259" key="3">
    <source>
        <dbReference type="Pfam" id="PF05282"/>
    </source>
</evidence>